<dbReference type="EMBL" id="FWYB01000001">
    <property type="protein sequence ID" value="SMC58110.1"/>
    <property type="molecule type" value="Genomic_DNA"/>
</dbReference>
<protein>
    <submittedName>
        <fullName evidence="1">Uncharacterized protein</fullName>
    </submittedName>
</protein>
<dbReference type="Proteomes" id="UP000192678">
    <property type="component" value="Unassembled WGS sequence"/>
</dbReference>
<sequence length="92" mass="10892">MSYPFNSVGLIKKMEDLRHNINPNDLTQMHKLTDPEPALRIGETVEYDEDYNGAIPSLDRFKKYLDRFYEYKLIKGKEHPIDFPLYQITAIK</sequence>
<gene>
    <name evidence="1" type="ORF">SAMN04488101_101455</name>
</gene>
<keyword evidence="2" id="KW-1185">Reference proteome</keyword>
<dbReference type="STRING" id="475255.SAMN04488101_101455"/>
<dbReference type="AlphaFoldDB" id="A0A1W2ABX1"/>
<proteinExistence type="predicted"/>
<accession>A0A1W2ABX1</accession>
<name>A0A1W2ABX1_9SPHI</name>
<evidence type="ECO:0000313" key="2">
    <source>
        <dbReference type="Proteomes" id="UP000192678"/>
    </source>
</evidence>
<evidence type="ECO:0000313" key="1">
    <source>
        <dbReference type="EMBL" id="SMC58110.1"/>
    </source>
</evidence>
<organism evidence="1 2">
    <name type="scientific">Pedobacter nyackensis</name>
    <dbReference type="NCBI Taxonomy" id="475255"/>
    <lineage>
        <taxon>Bacteria</taxon>
        <taxon>Pseudomonadati</taxon>
        <taxon>Bacteroidota</taxon>
        <taxon>Sphingobacteriia</taxon>
        <taxon>Sphingobacteriales</taxon>
        <taxon>Sphingobacteriaceae</taxon>
        <taxon>Pedobacter</taxon>
    </lineage>
</organism>
<reference evidence="1 2" key="1">
    <citation type="submission" date="2017-04" db="EMBL/GenBank/DDBJ databases">
        <authorList>
            <person name="Afonso C.L."/>
            <person name="Miller P.J."/>
            <person name="Scott M.A."/>
            <person name="Spackman E."/>
            <person name="Goraichik I."/>
            <person name="Dimitrov K.M."/>
            <person name="Suarez D.L."/>
            <person name="Swayne D.E."/>
        </authorList>
    </citation>
    <scope>NUCLEOTIDE SEQUENCE [LARGE SCALE GENOMIC DNA]</scope>
    <source>
        <strain evidence="1 2">DSM 19625</strain>
    </source>
</reference>